<sequence>MLTGPTIDVYDRKEFLQVINDAVPVVPAKSAIVTVEMTRRRLTPVAPFPPGVRDDLLANTEKLLTLARETGTAVIHVLSALRSVEAQARANTRVNKAWAAIGASPSPYGPLPDESVDVQDGTFEPDFAVSVAETDYIIKTKKSLSAFYQTDLEWLTKALGVDTLILAGANTNADIQSTAYDASCKAYKVITVRDCVATWFGEDLQELGLQQLGRCQGWVLTLAELAAKLTSAEASPRVPA</sequence>
<evidence type="ECO:0000256" key="1">
    <source>
        <dbReference type="ARBA" id="ARBA00022801"/>
    </source>
</evidence>
<reference evidence="3 4" key="1">
    <citation type="submission" date="2024-09" db="EMBL/GenBank/DDBJ databases">
        <authorList>
            <person name="Sun Q."/>
            <person name="Mori K."/>
        </authorList>
    </citation>
    <scope>NUCLEOTIDE SEQUENCE [LARGE SCALE GENOMIC DNA]</scope>
    <source>
        <strain evidence="3 4">TBRC 3947</strain>
    </source>
</reference>
<dbReference type="GO" id="GO:0016787">
    <property type="term" value="F:hydrolase activity"/>
    <property type="evidence" value="ECO:0007669"/>
    <property type="project" value="UniProtKB-KW"/>
</dbReference>
<protein>
    <submittedName>
        <fullName evidence="3">Cysteine hydrolase</fullName>
    </submittedName>
</protein>
<comment type="caution">
    <text evidence="3">The sequence shown here is derived from an EMBL/GenBank/DDBJ whole genome shotgun (WGS) entry which is preliminary data.</text>
</comment>
<dbReference type="Gene3D" id="3.40.50.850">
    <property type="entry name" value="Isochorismatase-like"/>
    <property type="match status" value="1"/>
</dbReference>
<dbReference type="InterPro" id="IPR000868">
    <property type="entry name" value="Isochorismatase-like_dom"/>
</dbReference>
<dbReference type="PANTHER" id="PTHR43540">
    <property type="entry name" value="PEROXYUREIDOACRYLATE/UREIDOACRYLATE AMIDOHYDROLASE-RELATED"/>
    <property type="match status" value="1"/>
</dbReference>
<organism evidence="3 4">
    <name type="scientific">Phytohabitans kaempferiae</name>
    <dbReference type="NCBI Taxonomy" id="1620943"/>
    <lineage>
        <taxon>Bacteria</taxon>
        <taxon>Bacillati</taxon>
        <taxon>Actinomycetota</taxon>
        <taxon>Actinomycetes</taxon>
        <taxon>Micromonosporales</taxon>
        <taxon>Micromonosporaceae</taxon>
    </lineage>
</organism>
<keyword evidence="4" id="KW-1185">Reference proteome</keyword>
<evidence type="ECO:0000313" key="4">
    <source>
        <dbReference type="Proteomes" id="UP001589867"/>
    </source>
</evidence>
<dbReference type="InterPro" id="IPR036380">
    <property type="entry name" value="Isochorismatase-like_sf"/>
</dbReference>
<dbReference type="PANTHER" id="PTHR43540:SF16">
    <property type="entry name" value="ISOCHORISMATASE-LIKE DOMAIN-CONTAINING PROTEIN"/>
    <property type="match status" value="1"/>
</dbReference>
<evidence type="ECO:0000259" key="2">
    <source>
        <dbReference type="Pfam" id="PF00857"/>
    </source>
</evidence>
<keyword evidence="1 3" id="KW-0378">Hydrolase</keyword>
<dbReference type="CDD" id="cd00431">
    <property type="entry name" value="cysteine_hydrolases"/>
    <property type="match status" value="1"/>
</dbReference>
<gene>
    <name evidence="3" type="ORF">ACFFIA_27730</name>
</gene>
<name>A0ABV6M9Q0_9ACTN</name>
<dbReference type="SUPFAM" id="SSF52499">
    <property type="entry name" value="Isochorismatase-like hydrolases"/>
    <property type="match status" value="1"/>
</dbReference>
<accession>A0ABV6M9Q0</accession>
<dbReference type="RefSeq" id="WP_377255868.1">
    <property type="nucleotide sequence ID" value="NZ_JBHLUH010000060.1"/>
</dbReference>
<dbReference type="EMBL" id="JBHLUH010000060">
    <property type="protein sequence ID" value="MFC0531440.1"/>
    <property type="molecule type" value="Genomic_DNA"/>
</dbReference>
<evidence type="ECO:0000313" key="3">
    <source>
        <dbReference type="EMBL" id="MFC0531440.1"/>
    </source>
</evidence>
<dbReference type="Pfam" id="PF00857">
    <property type="entry name" value="Isochorismatase"/>
    <property type="match status" value="1"/>
</dbReference>
<dbReference type="InterPro" id="IPR050272">
    <property type="entry name" value="Isochorismatase-like_hydrls"/>
</dbReference>
<proteinExistence type="predicted"/>
<feature type="domain" description="Isochorismatase-like" evidence="2">
    <location>
        <begin position="31"/>
        <end position="224"/>
    </location>
</feature>
<dbReference type="Proteomes" id="UP001589867">
    <property type="component" value="Unassembled WGS sequence"/>
</dbReference>